<sequence>MNIIYEPRGKAGEYCKLACNLYRGCSHGCIYCYAPKATFNNDFAKPKQRKGLIEQLEKEAALLRFPWNKHDSPILLCFTCDPYQLIDSHYQITRQALQILKKNNLDVMILTKGGKRAERDFDLLTHNDKFGVTLTCLDNSESLKWESGAALPNERIESLRVAHKLGVKTWVSIEPVINPETSLEIIRQTHEFVDLFKVGKMNYHTIAKTIDWSKFGHDAIDLLQSLGNEYYIKDDLRRFL</sequence>
<feature type="domain" description="Radical SAM core" evidence="4">
    <location>
        <begin position="20"/>
        <end position="192"/>
    </location>
</feature>
<accession>A0A6M3LNC8</accession>
<dbReference type="EMBL" id="MT143408">
    <property type="protein sequence ID" value="QJA96520.1"/>
    <property type="molecule type" value="Genomic_DNA"/>
</dbReference>
<evidence type="ECO:0000256" key="2">
    <source>
        <dbReference type="ARBA" id="ARBA00023004"/>
    </source>
</evidence>
<dbReference type="GO" id="GO:0051536">
    <property type="term" value="F:iron-sulfur cluster binding"/>
    <property type="evidence" value="ECO:0007669"/>
    <property type="project" value="UniProtKB-KW"/>
</dbReference>
<dbReference type="PANTHER" id="PTHR43432:SF3">
    <property type="entry name" value="SLR0285 PROTEIN"/>
    <property type="match status" value="1"/>
</dbReference>
<evidence type="ECO:0000256" key="1">
    <source>
        <dbReference type="ARBA" id="ARBA00022723"/>
    </source>
</evidence>
<keyword evidence="2" id="KW-0408">Iron</keyword>
<keyword evidence="3" id="KW-0411">Iron-sulfur</keyword>
<reference evidence="5" key="1">
    <citation type="submission" date="2020-03" db="EMBL/GenBank/DDBJ databases">
        <title>The deep terrestrial virosphere.</title>
        <authorList>
            <person name="Holmfeldt K."/>
            <person name="Nilsson E."/>
            <person name="Simone D."/>
            <person name="Lopez-Fernandez M."/>
            <person name="Wu X."/>
            <person name="de Brujin I."/>
            <person name="Lundin D."/>
            <person name="Andersson A."/>
            <person name="Bertilsson S."/>
            <person name="Dopson M."/>
        </authorList>
    </citation>
    <scope>NUCLEOTIDE SEQUENCE</scope>
    <source>
        <strain evidence="5">MM415B08249</strain>
    </source>
</reference>
<protein>
    <submittedName>
        <fullName evidence="5">Putative radical SAM superfamily protein</fullName>
    </submittedName>
</protein>
<dbReference type="Gene3D" id="3.80.30.30">
    <property type="match status" value="1"/>
</dbReference>
<dbReference type="InterPro" id="IPR007197">
    <property type="entry name" value="rSAM"/>
</dbReference>
<dbReference type="Pfam" id="PF04055">
    <property type="entry name" value="Radical_SAM"/>
    <property type="match status" value="1"/>
</dbReference>
<dbReference type="InterPro" id="IPR058240">
    <property type="entry name" value="rSAM_sf"/>
</dbReference>
<evidence type="ECO:0000256" key="3">
    <source>
        <dbReference type="ARBA" id="ARBA00023014"/>
    </source>
</evidence>
<dbReference type="GO" id="GO:0046872">
    <property type="term" value="F:metal ion binding"/>
    <property type="evidence" value="ECO:0007669"/>
    <property type="project" value="UniProtKB-KW"/>
</dbReference>
<evidence type="ECO:0000259" key="4">
    <source>
        <dbReference type="Pfam" id="PF04055"/>
    </source>
</evidence>
<dbReference type="CDD" id="cd01335">
    <property type="entry name" value="Radical_SAM"/>
    <property type="match status" value="1"/>
</dbReference>
<evidence type="ECO:0000313" key="5">
    <source>
        <dbReference type="EMBL" id="QJA96520.1"/>
    </source>
</evidence>
<dbReference type="AlphaFoldDB" id="A0A6M3LNC8"/>
<dbReference type="PANTHER" id="PTHR43432">
    <property type="entry name" value="SLR0285 PROTEIN"/>
    <property type="match status" value="1"/>
</dbReference>
<gene>
    <name evidence="5" type="ORF">MM415B08249_0008</name>
</gene>
<proteinExistence type="predicted"/>
<dbReference type="InterPro" id="IPR040086">
    <property type="entry name" value="MJ0683-like"/>
</dbReference>
<dbReference type="SFLD" id="SFLDS00029">
    <property type="entry name" value="Radical_SAM"/>
    <property type="match status" value="1"/>
</dbReference>
<keyword evidence="1" id="KW-0479">Metal-binding</keyword>
<dbReference type="GO" id="GO:0003824">
    <property type="term" value="F:catalytic activity"/>
    <property type="evidence" value="ECO:0007669"/>
    <property type="project" value="InterPro"/>
</dbReference>
<name>A0A6M3LNC8_9ZZZZ</name>
<organism evidence="5">
    <name type="scientific">viral metagenome</name>
    <dbReference type="NCBI Taxonomy" id="1070528"/>
    <lineage>
        <taxon>unclassified sequences</taxon>
        <taxon>metagenomes</taxon>
        <taxon>organismal metagenomes</taxon>
    </lineage>
</organism>
<dbReference type="SUPFAM" id="SSF102114">
    <property type="entry name" value="Radical SAM enzymes"/>
    <property type="match status" value="1"/>
</dbReference>
<dbReference type="SFLD" id="SFLDG01084">
    <property type="entry name" value="Uncharacterised_Radical_SAM_Su"/>
    <property type="match status" value="1"/>
</dbReference>